<dbReference type="Gene3D" id="3.20.20.80">
    <property type="entry name" value="Glycosidases"/>
    <property type="match status" value="2"/>
</dbReference>
<evidence type="ECO:0000313" key="7">
    <source>
        <dbReference type="Proteomes" id="UP001152562"/>
    </source>
</evidence>
<comment type="similarity">
    <text evidence="1 4">Belongs to the glycosyl hydrolase 1 family.</text>
</comment>
<dbReference type="InterPro" id="IPR017853">
    <property type="entry name" value="GH"/>
</dbReference>
<reference evidence="6" key="1">
    <citation type="submission" date="2022-05" db="EMBL/GenBank/DDBJ databases">
        <authorList>
            <person name="Okamura Y."/>
        </authorList>
    </citation>
    <scope>NUCLEOTIDE SEQUENCE</scope>
</reference>
<dbReference type="EMBL" id="CALOZG010000042">
    <property type="protein sequence ID" value="CAH4035648.1"/>
    <property type="molecule type" value="Genomic_DNA"/>
</dbReference>
<evidence type="ECO:0000256" key="2">
    <source>
        <dbReference type="ARBA" id="ARBA00022801"/>
    </source>
</evidence>
<evidence type="ECO:0000256" key="5">
    <source>
        <dbReference type="SAM" id="SignalP"/>
    </source>
</evidence>
<comment type="caution">
    <text evidence="6">The sequence shown here is derived from an EMBL/GenBank/DDBJ whole genome shotgun (WGS) entry which is preliminary data.</text>
</comment>
<gene>
    <name evidence="6" type="ORF">PIBRA_LOCUS11690</name>
</gene>
<dbReference type="SUPFAM" id="SSF51445">
    <property type="entry name" value="(Trans)glycosidases"/>
    <property type="match status" value="2"/>
</dbReference>
<evidence type="ECO:0000256" key="1">
    <source>
        <dbReference type="ARBA" id="ARBA00010838"/>
    </source>
</evidence>
<feature type="signal peptide" evidence="5">
    <location>
        <begin position="1"/>
        <end position="18"/>
    </location>
</feature>
<evidence type="ECO:0000256" key="3">
    <source>
        <dbReference type="ARBA" id="ARBA00023295"/>
    </source>
</evidence>
<evidence type="ECO:0000256" key="4">
    <source>
        <dbReference type="RuleBase" id="RU003690"/>
    </source>
</evidence>
<dbReference type="Proteomes" id="UP001152562">
    <property type="component" value="Unassembled WGS sequence"/>
</dbReference>
<name>A0A9P0TY57_PIEBR</name>
<feature type="chain" id="PRO_5040135238" evidence="5">
    <location>
        <begin position="19"/>
        <end position="193"/>
    </location>
</feature>
<keyword evidence="5" id="KW-0732">Signal</keyword>
<keyword evidence="7" id="KW-1185">Reference proteome</keyword>
<keyword evidence="2" id="KW-0378">Hydrolase</keyword>
<dbReference type="Pfam" id="PF00232">
    <property type="entry name" value="Glyco_hydro_1"/>
    <property type="match status" value="2"/>
</dbReference>
<dbReference type="AlphaFoldDB" id="A0A9P0TY57"/>
<dbReference type="InterPro" id="IPR033132">
    <property type="entry name" value="GH_1_N_CS"/>
</dbReference>
<dbReference type="InterPro" id="IPR001360">
    <property type="entry name" value="Glyco_hydro_1"/>
</dbReference>
<dbReference type="PANTHER" id="PTHR10353">
    <property type="entry name" value="GLYCOSYL HYDROLASE"/>
    <property type="match status" value="1"/>
</dbReference>
<protein>
    <submittedName>
        <fullName evidence="6">Uncharacterized protein</fullName>
    </submittedName>
</protein>
<accession>A0A9P0TY57</accession>
<dbReference type="PROSITE" id="PS00653">
    <property type="entry name" value="GLYCOSYL_HYDROL_F1_2"/>
    <property type="match status" value="1"/>
</dbReference>
<sequence>MTRLSILLLTFCIAVARSKPSERHEVRKFQEDFLFGTATASYQVEGAWNIDGYSAQWYEPESEEHEQAANDANDFMWAQYVHPIFSETGGYPQAMKERIASKSAQQGYPRSRLIDFTPDEMEFVKGSADAFGLNHYLTLMVYRNESIDTMYDSPSFHDDAGVALYTLPELQIGESQILQATPWGFYKLLTAIR</sequence>
<dbReference type="PANTHER" id="PTHR10353:SF36">
    <property type="entry name" value="LP05116P"/>
    <property type="match status" value="1"/>
</dbReference>
<proteinExistence type="inferred from homology"/>
<organism evidence="6 7">
    <name type="scientific">Pieris brassicae</name>
    <name type="common">White butterfly</name>
    <name type="synonym">Large white butterfly</name>
    <dbReference type="NCBI Taxonomy" id="7116"/>
    <lineage>
        <taxon>Eukaryota</taxon>
        <taxon>Metazoa</taxon>
        <taxon>Ecdysozoa</taxon>
        <taxon>Arthropoda</taxon>
        <taxon>Hexapoda</taxon>
        <taxon>Insecta</taxon>
        <taxon>Pterygota</taxon>
        <taxon>Neoptera</taxon>
        <taxon>Endopterygota</taxon>
        <taxon>Lepidoptera</taxon>
        <taxon>Glossata</taxon>
        <taxon>Ditrysia</taxon>
        <taxon>Papilionoidea</taxon>
        <taxon>Pieridae</taxon>
        <taxon>Pierinae</taxon>
        <taxon>Pieris</taxon>
    </lineage>
</organism>
<dbReference type="GO" id="GO:0005975">
    <property type="term" value="P:carbohydrate metabolic process"/>
    <property type="evidence" value="ECO:0007669"/>
    <property type="project" value="InterPro"/>
</dbReference>
<dbReference type="GO" id="GO:0008422">
    <property type="term" value="F:beta-glucosidase activity"/>
    <property type="evidence" value="ECO:0007669"/>
    <property type="project" value="TreeGrafter"/>
</dbReference>
<keyword evidence="3" id="KW-0326">Glycosidase</keyword>
<evidence type="ECO:0000313" key="6">
    <source>
        <dbReference type="EMBL" id="CAH4035648.1"/>
    </source>
</evidence>